<evidence type="ECO:0000256" key="5">
    <source>
        <dbReference type="ARBA" id="ARBA00023136"/>
    </source>
</evidence>
<feature type="transmembrane region" description="Helical" evidence="6">
    <location>
        <begin position="97"/>
        <end position="120"/>
    </location>
</feature>
<organism evidence="7 8">
    <name type="scientific">Catenulispora pinistramenti</name>
    <dbReference type="NCBI Taxonomy" id="2705254"/>
    <lineage>
        <taxon>Bacteria</taxon>
        <taxon>Bacillati</taxon>
        <taxon>Actinomycetota</taxon>
        <taxon>Actinomycetes</taxon>
        <taxon>Catenulisporales</taxon>
        <taxon>Catenulisporaceae</taxon>
        <taxon>Catenulispora</taxon>
    </lineage>
</organism>
<dbReference type="Pfam" id="PF09678">
    <property type="entry name" value="Caa3_CtaG"/>
    <property type="match status" value="1"/>
</dbReference>
<accession>A0ABS5L327</accession>
<name>A0ABS5L327_9ACTN</name>
<gene>
    <name evidence="7" type="ORF">KGQ19_38205</name>
</gene>
<evidence type="ECO:0000256" key="6">
    <source>
        <dbReference type="SAM" id="Phobius"/>
    </source>
</evidence>
<feature type="transmembrane region" description="Helical" evidence="6">
    <location>
        <begin position="63"/>
        <end position="85"/>
    </location>
</feature>
<comment type="subcellular location">
    <subcellularLocation>
        <location evidence="1">Cell membrane</location>
        <topology evidence="1">Multi-pass membrane protein</topology>
    </subcellularLocation>
</comment>
<feature type="transmembrane region" description="Helical" evidence="6">
    <location>
        <begin position="209"/>
        <end position="231"/>
    </location>
</feature>
<feature type="transmembrane region" description="Helical" evidence="6">
    <location>
        <begin position="175"/>
        <end position="197"/>
    </location>
</feature>
<sequence>MGDGMSGPGWMPEVPATLGRLLAWHPQPIPVEPVACLLVALLYVLGVWRLHRRGDRWSPGRTIAFLAGIATIVEVTATGIGGYGMQLMSVHMVQHMVLSMVSPVLLLLGAPITLALRALPAAPHGRLGAREVLVHVLHSRFAKVITAPWFTLPVFVASLYGLYFTSLFTTLMSNWWTHDLMLLHFLAVGLLFFYPILGVDPGPRRANPVLGILELFGGMPFHAFFGIAVMMESSLTTTVFTHHPSTWPGSALADEHAAGAIAWAFSEIPSVLVLLVLFMQWRKADTRDAVRRDRAADRDNDAELTAYNQYLAGLNQGGG</sequence>
<feature type="transmembrane region" description="Helical" evidence="6">
    <location>
        <begin position="257"/>
        <end position="278"/>
    </location>
</feature>
<dbReference type="Proteomes" id="UP000730482">
    <property type="component" value="Unassembled WGS sequence"/>
</dbReference>
<keyword evidence="2" id="KW-1003">Cell membrane</keyword>
<feature type="transmembrane region" description="Helical" evidence="6">
    <location>
        <begin position="141"/>
        <end position="163"/>
    </location>
</feature>
<evidence type="ECO:0000313" key="8">
    <source>
        <dbReference type="Proteomes" id="UP000730482"/>
    </source>
</evidence>
<protein>
    <submittedName>
        <fullName evidence="7">Cytochrome c oxidase assembly protein</fullName>
    </submittedName>
</protein>
<feature type="transmembrane region" description="Helical" evidence="6">
    <location>
        <begin position="31"/>
        <end position="51"/>
    </location>
</feature>
<dbReference type="RefSeq" id="WP_212018553.1">
    <property type="nucleotide sequence ID" value="NZ_JAAFYZ010000204.1"/>
</dbReference>
<keyword evidence="3 6" id="KW-0812">Transmembrane</keyword>
<evidence type="ECO:0000256" key="4">
    <source>
        <dbReference type="ARBA" id="ARBA00022989"/>
    </source>
</evidence>
<proteinExistence type="predicted"/>
<evidence type="ECO:0000256" key="1">
    <source>
        <dbReference type="ARBA" id="ARBA00004651"/>
    </source>
</evidence>
<dbReference type="EMBL" id="JAAFYZ010000204">
    <property type="protein sequence ID" value="MBS2552706.1"/>
    <property type="molecule type" value="Genomic_DNA"/>
</dbReference>
<keyword evidence="8" id="KW-1185">Reference proteome</keyword>
<evidence type="ECO:0000256" key="2">
    <source>
        <dbReference type="ARBA" id="ARBA00022475"/>
    </source>
</evidence>
<reference evidence="7 8" key="1">
    <citation type="submission" date="2020-02" db="EMBL/GenBank/DDBJ databases">
        <title>Acidophilic actinobacteria isolated from forest soil.</title>
        <authorList>
            <person name="Golinska P."/>
        </authorList>
    </citation>
    <scope>NUCLEOTIDE SEQUENCE [LARGE SCALE GENOMIC DNA]</scope>
    <source>
        <strain evidence="7 8">NL8</strain>
    </source>
</reference>
<comment type="caution">
    <text evidence="7">The sequence shown here is derived from an EMBL/GenBank/DDBJ whole genome shotgun (WGS) entry which is preliminary data.</text>
</comment>
<keyword evidence="4 6" id="KW-1133">Transmembrane helix</keyword>
<evidence type="ECO:0000313" key="7">
    <source>
        <dbReference type="EMBL" id="MBS2552706.1"/>
    </source>
</evidence>
<evidence type="ECO:0000256" key="3">
    <source>
        <dbReference type="ARBA" id="ARBA00022692"/>
    </source>
</evidence>
<dbReference type="InterPro" id="IPR019108">
    <property type="entry name" value="Caa3_assmbl_CtaG-rel"/>
</dbReference>
<keyword evidence="5 6" id="KW-0472">Membrane</keyword>